<evidence type="ECO:0000313" key="3">
    <source>
        <dbReference type="Proteomes" id="UP000199063"/>
    </source>
</evidence>
<name>A0A1G9VVH5_9ACTN</name>
<dbReference type="AlphaFoldDB" id="A0A1G9VVH5"/>
<protein>
    <recommendedName>
        <fullName evidence="4">Helix-turn-helix domain-containing protein</fullName>
    </recommendedName>
</protein>
<feature type="region of interest" description="Disordered" evidence="1">
    <location>
        <begin position="66"/>
        <end position="88"/>
    </location>
</feature>
<evidence type="ECO:0000256" key="1">
    <source>
        <dbReference type="SAM" id="MobiDB-lite"/>
    </source>
</evidence>
<evidence type="ECO:0008006" key="4">
    <source>
        <dbReference type="Google" id="ProtNLM"/>
    </source>
</evidence>
<proteinExistence type="predicted"/>
<accession>A0A1G9VVH5</accession>
<dbReference type="STRING" id="1196353.SAMN05444921_1138"/>
<dbReference type="EMBL" id="FNHI01000013">
    <property type="protein sequence ID" value="SDM76259.1"/>
    <property type="molecule type" value="Genomic_DNA"/>
</dbReference>
<keyword evidence="3" id="KW-1185">Reference proteome</keyword>
<dbReference type="SUPFAM" id="SSF46955">
    <property type="entry name" value="Putative DNA-binding domain"/>
    <property type="match status" value="1"/>
</dbReference>
<dbReference type="OrthoDB" id="4265528at2"/>
<dbReference type="RefSeq" id="WP_093656555.1">
    <property type="nucleotide sequence ID" value="NZ_FNHI01000013.1"/>
</dbReference>
<sequence length="88" mass="9764">MPKKSDRFVPLPAGLHPLLSQPQLETFYGVSDWQVREWIRAGMPVEPFAGRQKRFDLAEVQRWMAENDPAASDDGEDAGAPQLVAATA</sequence>
<dbReference type="Gene3D" id="1.10.10.10">
    <property type="entry name" value="Winged helix-like DNA-binding domain superfamily/Winged helix DNA-binding domain"/>
    <property type="match status" value="1"/>
</dbReference>
<reference evidence="3" key="1">
    <citation type="submission" date="2016-10" db="EMBL/GenBank/DDBJ databases">
        <authorList>
            <person name="Varghese N."/>
            <person name="Submissions S."/>
        </authorList>
    </citation>
    <scope>NUCLEOTIDE SEQUENCE [LARGE SCALE GENOMIC DNA]</scope>
    <source>
        <strain evidence="3">CGMCC 4.7042</strain>
    </source>
</reference>
<dbReference type="InterPro" id="IPR009061">
    <property type="entry name" value="DNA-bd_dom_put_sf"/>
</dbReference>
<dbReference type="InterPro" id="IPR036388">
    <property type="entry name" value="WH-like_DNA-bd_sf"/>
</dbReference>
<organism evidence="2 3">
    <name type="scientific">Streptomyces wuyuanensis</name>
    <dbReference type="NCBI Taxonomy" id="1196353"/>
    <lineage>
        <taxon>Bacteria</taxon>
        <taxon>Bacillati</taxon>
        <taxon>Actinomycetota</taxon>
        <taxon>Actinomycetes</taxon>
        <taxon>Kitasatosporales</taxon>
        <taxon>Streptomycetaceae</taxon>
        <taxon>Streptomyces</taxon>
    </lineage>
</organism>
<evidence type="ECO:0000313" key="2">
    <source>
        <dbReference type="EMBL" id="SDM76259.1"/>
    </source>
</evidence>
<gene>
    <name evidence="2" type="ORF">SAMN05444921_1138</name>
</gene>
<dbReference type="GeneID" id="40831196"/>
<dbReference type="Proteomes" id="UP000199063">
    <property type="component" value="Unassembled WGS sequence"/>
</dbReference>